<dbReference type="PANTHER" id="PTHR11748">
    <property type="entry name" value="D-LACTATE DEHYDROGENASE"/>
    <property type="match status" value="1"/>
</dbReference>
<proteinExistence type="predicted"/>
<evidence type="ECO:0000256" key="6">
    <source>
        <dbReference type="ARBA" id="ARBA00023004"/>
    </source>
</evidence>
<dbReference type="Pfam" id="PF02913">
    <property type="entry name" value="FAD-oxidase_C"/>
    <property type="match status" value="1"/>
</dbReference>
<dbReference type="FunCoup" id="A0A517SB76">
    <property type="interactions" value="63"/>
</dbReference>
<keyword evidence="6" id="KW-0408">Iron</keyword>
<dbReference type="Pfam" id="PF01565">
    <property type="entry name" value="FAD_binding_4"/>
    <property type="match status" value="1"/>
</dbReference>
<dbReference type="SUPFAM" id="SSF56176">
    <property type="entry name" value="FAD-binding/transporter-associated domain-like"/>
    <property type="match status" value="1"/>
</dbReference>
<keyword evidence="7" id="KW-0411">Iron-sulfur</keyword>
<dbReference type="NCBIfam" id="NF008369">
    <property type="entry name" value="PRK11168.1"/>
    <property type="match status" value="1"/>
</dbReference>
<dbReference type="GO" id="GO:1903457">
    <property type="term" value="P:lactate catabolic process"/>
    <property type="evidence" value="ECO:0007669"/>
    <property type="project" value="TreeGrafter"/>
</dbReference>
<evidence type="ECO:0000256" key="7">
    <source>
        <dbReference type="ARBA" id="ARBA00023014"/>
    </source>
</evidence>
<protein>
    <submittedName>
        <fullName evidence="9">Anaerobic glycerol-3-phosphate dehydrogenase subunit C</fullName>
    </submittedName>
</protein>
<dbReference type="RefSeq" id="WP_145028544.1">
    <property type="nucleotide sequence ID" value="NZ_CP036271.1"/>
</dbReference>
<dbReference type="Gene3D" id="1.10.1060.10">
    <property type="entry name" value="Alpha-helical ferredoxin"/>
    <property type="match status" value="1"/>
</dbReference>
<dbReference type="Proteomes" id="UP000315700">
    <property type="component" value="Chromosome"/>
</dbReference>
<dbReference type="Gene3D" id="3.30.465.10">
    <property type="match status" value="2"/>
</dbReference>
<dbReference type="GO" id="GO:0046872">
    <property type="term" value="F:metal ion binding"/>
    <property type="evidence" value="ECO:0007669"/>
    <property type="project" value="UniProtKB-KW"/>
</dbReference>
<dbReference type="SUPFAM" id="SSF46548">
    <property type="entry name" value="alpha-helical ferredoxin"/>
    <property type="match status" value="1"/>
</dbReference>
<dbReference type="InterPro" id="IPR004017">
    <property type="entry name" value="Cys_rich_dom"/>
</dbReference>
<dbReference type="KEGG" id="ccos:Pan44_13920"/>
<evidence type="ECO:0000256" key="4">
    <source>
        <dbReference type="ARBA" id="ARBA00022827"/>
    </source>
</evidence>
<dbReference type="InterPro" id="IPR016164">
    <property type="entry name" value="FAD-linked_Oxase-like_C"/>
</dbReference>
<dbReference type="PANTHER" id="PTHR11748:SF119">
    <property type="entry name" value="D-2-HYDROXYGLUTARATE DEHYDROGENASE"/>
    <property type="match status" value="1"/>
</dbReference>
<sequence length="991" mass="109137">MDDQQQRIAEDLKGAFEGDLLFDPLTCMQYSGDGSLHQLRPLGVARPRSRDDVALLAHYAHDQRISLTPRGSGTGLAGGCLGTGIVVDFSRYMRNIERIDDATVRVQAGVVREHLNRELRKVERYFPPDPSGSAITTIGGMLGVDGAGSHAIRVGSTRDHVVSIETVLAEGMLIEAGLEPLTDPAPESGENEFESLSAIRQRDPKRAIVDQLGRLLTERRDLIRTHQPALVRNVAGYHLRTVLGHNEINLPRLLVGSEGTLGLFTAATLHTSPLPAHRGVVLVLFGQLEPAVRAVPQIADQQPSACDLLDRRLIALARETDPRFEAMIPKTAEAALLIEQTGFTREQVQSRLRMVLAAIRSVDPSAIVAAQADDPDGVDFLWSLPYRVVPLLTGLKGATRPLPFIEDISIPPNGLGEFLVLAQRVLQRHQVTASLYAHAASGQIHLRPFLATPTPQNAEALESLASDLYEVTFACEGSVSGEHGDGLSRTQFLKKQYGALYPLFGQIKKIFDPRDILNPGKIVEDDPHLSIRHLRPPPLAGENAPLVDLHLNWSREELTEAVEECNHCGHCRTLEDGLRMCPFNRIDPREEASPRAKASALLAVLDGSVDPREMSTEHMKQLVDLCFNCKQCHLECPAHVDIPHMVIESRAQYVAANGLSRADWVLSRAHSFGRLGSTIAPFTNWALKNSGIRWLMERVLGIARDRKLPPFARRTFLTQSARTHGDRRVLSRKPRPVVYFVDHFVNYHDPDLGWAFVRVMEHLGVQVYVPPAQLGSGMALISAGDLEAAREVANHNVRLLGELAARGYQIVCTEPAAVVALAQEYPRLTDHPDVQTVASRVISAGDYLKRFRTPEQLSEGLKSLGPLKVGYHTPCHLKAISPDRALVDILRLIPNLDIRLIDRGCSGMAGAFGLARDHFATSLEIGRGLMRDMQQPDIVLGTTECSSCRIQMQQGTQKATVHPLKLLAIAYGLMPELRRQLQPGSQRLMTT</sequence>
<reference evidence="9 10" key="1">
    <citation type="submission" date="2019-02" db="EMBL/GenBank/DDBJ databases">
        <title>Deep-cultivation of Planctomycetes and their phenomic and genomic characterization uncovers novel biology.</title>
        <authorList>
            <person name="Wiegand S."/>
            <person name="Jogler M."/>
            <person name="Boedeker C."/>
            <person name="Pinto D."/>
            <person name="Vollmers J."/>
            <person name="Rivas-Marin E."/>
            <person name="Kohn T."/>
            <person name="Peeters S.H."/>
            <person name="Heuer A."/>
            <person name="Rast P."/>
            <person name="Oberbeckmann S."/>
            <person name="Bunk B."/>
            <person name="Jeske O."/>
            <person name="Meyerdierks A."/>
            <person name="Storesund J.E."/>
            <person name="Kallscheuer N."/>
            <person name="Luecker S."/>
            <person name="Lage O.M."/>
            <person name="Pohl T."/>
            <person name="Merkel B.J."/>
            <person name="Hornburger P."/>
            <person name="Mueller R.-W."/>
            <person name="Bruemmer F."/>
            <person name="Labrenz M."/>
            <person name="Spormann A.M."/>
            <person name="Op den Camp H."/>
            <person name="Overmann J."/>
            <person name="Amann R."/>
            <person name="Jetten M.S.M."/>
            <person name="Mascher T."/>
            <person name="Medema M.H."/>
            <person name="Devos D.P."/>
            <person name="Kaster A.-K."/>
            <person name="Ovreas L."/>
            <person name="Rohde M."/>
            <person name="Galperin M.Y."/>
            <person name="Jogler C."/>
        </authorList>
    </citation>
    <scope>NUCLEOTIDE SEQUENCE [LARGE SCALE GENOMIC DNA]</scope>
    <source>
        <strain evidence="9 10">Pan44</strain>
    </source>
</reference>
<dbReference type="InterPro" id="IPR009051">
    <property type="entry name" value="Helical_ferredxn"/>
</dbReference>
<dbReference type="InterPro" id="IPR004113">
    <property type="entry name" value="FAD-bd_oxidored_4_C"/>
</dbReference>
<evidence type="ECO:0000313" key="9">
    <source>
        <dbReference type="EMBL" id="QDT53375.1"/>
    </source>
</evidence>
<gene>
    <name evidence="9" type="primary">glpC</name>
    <name evidence="9" type="ORF">Pan44_13920</name>
</gene>
<dbReference type="InterPro" id="IPR017900">
    <property type="entry name" value="4Fe4S_Fe_S_CS"/>
</dbReference>
<feature type="domain" description="FAD-binding PCMH-type" evidence="8">
    <location>
        <begin position="37"/>
        <end position="274"/>
    </location>
</feature>
<dbReference type="OrthoDB" id="9767256at2"/>
<comment type="cofactor">
    <cofactor evidence="1">
        <name>FAD</name>
        <dbReference type="ChEBI" id="CHEBI:57692"/>
    </cofactor>
</comment>
<dbReference type="InParanoid" id="A0A517SB76"/>
<dbReference type="InterPro" id="IPR006094">
    <property type="entry name" value="Oxid_FAD_bind_N"/>
</dbReference>
<keyword evidence="2" id="KW-0285">Flavoprotein</keyword>
<dbReference type="Gene3D" id="3.30.70.2740">
    <property type="match status" value="1"/>
</dbReference>
<dbReference type="AlphaFoldDB" id="A0A517SB76"/>
<dbReference type="InterPro" id="IPR036318">
    <property type="entry name" value="FAD-bd_PCMH-like_sf"/>
</dbReference>
<dbReference type="EMBL" id="CP036271">
    <property type="protein sequence ID" value="QDT53375.1"/>
    <property type="molecule type" value="Genomic_DNA"/>
</dbReference>
<dbReference type="InterPro" id="IPR016166">
    <property type="entry name" value="FAD-bd_PCMH"/>
</dbReference>
<dbReference type="GO" id="GO:0051536">
    <property type="term" value="F:iron-sulfur cluster binding"/>
    <property type="evidence" value="ECO:0007669"/>
    <property type="project" value="UniProtKB-KW"/>
</dbReference>
<dbReference type="Pfam" id="PF13534">
    <property type="entry name" value="Fer4_17"/>
    <property type="match status" value="1"/>
</dbReference>
<dbReference type="GO" id="GO:0004458">
    <property type="term" value="F:D-lactate dehydrogenase (cytochrome) activity"/>
    <property type="evidence" value="ECO:0007669"/>
    <property type="project" value="TreeGrafter"/>
</dbReference>
<organism evidence="9 10">
    <name type="scientific">Caulifigura coniformis</name>
    <dbReference type="NCBI Taxonomy" id="2527983"/>
    <lineage>
        <taxon>Bacteria</taxon>
        <taxon>Pseudomonadati</taxon>
        <taxon>Planctomycetota</taxon>
        <taxon>Planctomycetia</taxon>
        <taxon>Planctomycetales</taxon>
        <taxon>Planctomycetaceae</taxon>
        <taxon>Caulifigura</taxon>
    </lineage>
</organism>
<keyword evidence="3" id="KW-0479">Metal-binding</keyword>
<dbReference type="Gene3D" id="1.10.45.10">
    <property type="entry name" value="Vanillyl-alcohol Oxidase, Chain A, domain 4"/>
    <property type="match status" value="1"/>
</dbReference>
<dbReference type="SUPFAM" id="SSF55103">
    <property type="entry name" value="FAD-linked oxidases, C-terminal domain"/>
    <property type="match status" value="1"/>
</dbReference>
<name>A0A517SB76_9PLAN</name>
<keyword evidence="4" id="KW-0274">FAD</keyword>
<keyword evidence="5" id="KW-0560">Oxidoreductase</keyword>
<evidence type="ECO:0000256" key="1">
    <source>
        <dbReference type="ARBA" id="ARBA00001974"/>
    </source>
</evidence>
<dbReference type="PROSITE" id="PS00198">
    <property type="entry name" value="4FE4S_FER_1"/>
    <property type="match status" value="1"/>
</dbReference>
<dbReference type="Pfam" id="PF02754">
    <property type="entry name" value="CCG"/>
    <property type="match status" value="1"/>
</dbReference>
<evidence type="ECO:0000313" key="10">
    <source>
        <dbReference type="Proteomes" id="UP000315700"/>
    </source>
</evidence>
<dbReference type="InterPro" id="IPR016169">
    <property type="entry name" value="FAD-bd_PCMH_sub2"/>
</dbReference>
<dbReference type="PROSITE" id="PS51387">
    <property type="entry name" value="FAD_PCMH"/>
    <property type="match status" value="1"/>
</dbReference>
<evidence type="ECO:0000256" key="2">
    <source>
        <dbReference type="ARBA" id="ARBA00022630"/>
    </source>
</evidence>
<evidence type="ECO:0000259" key="8">
    <source>
        <dbReference type="PROSITE" id="PS51387"/>
    </source>
</evidence>
<evidence type="ECO:0000256" key="3">
    <source>
        <dbReference type="ARBA" id="ARBA00022723"/>
    </source>
</evidence>
<evidence type="ECO:0000256" key="5">
    <source>
        <dbReference type="ARBA" id="ARBA00023002"/>
    </source>
</evidence>
<dbReference type="GO" id="GO:0008720">
    <property type="term" value="F:D-lactate dehydrogenase (NAD+) activity"/>
    <property type="evidence" value="ECO:0007669"/>
    <property type="project" value="TreeGrafter"/>
</dbReference>
<accession>A0A517SB76</accession>
<keyword evidence="10" id="KW-1185">Reference proteome</keyword>
<dbReference type="InterPro" id="IPR016171">
    <property type="entry name" value="Vanillyl_alc_oxidase_C-sub2"/>
</dbReference>
<dbReference type="GO" id="GO:0071949">
    <property type="term" value="F:FAD binding"/>
    <property type="evidence" value="ECO:0007669"/>
    <property type="project" value="InterPro"/>
</dbReference>